<protein>
    <submittedName>
        <fullName evidence="1">Uncharacterized protein</fullName>
    </submittedName>
</protein>
<dbReference type="AlphaFoldDB" id="A0A160VHA7"/>
<evidence type="ECO:0000313" key="1">
    <source>
        <dbReference type="EMBL" id="CUV10095.1"/>
    </source>
</evidence>
<name>A0A160VHA7_9ZZZZ</name>
<gene>
    <name evidence="1" type="ORF">MGWOODY_Mmi2634</name>
</gene>
<accession>A0A160VHA7</accession>
<dbReference type="EMBL" id="FAXC01000353">
    <property type="protein sequence ID" value="CUV10095.1"/>
    <property type="molecule type" value="Genomic_DNA"/>
</dbReference>
<sequence>MIALYISDTQISLAHYSRVHSSPLLVNITAVDLQGSLVEDLNREELAVNHLINGIQEANNKVFITGNEILISLTDALVYHEAFQTEQDMSDADIITLVEWKKDKRWGSTAEKFKAFIELYNDRRQGHIIYVHDFLIQAIKKILKTFSGSPVWLGTESMVLSALGKLPIMTIKLTGSHYDVFHMDRDNINGGTVTYGKSGLKCIDSFGNKSTLQQLLNAKFTMRNKPPWTICLDDLSAARSKHWERFKPQQPRLFAGIRMDDVKIEPELKLDHKIVLSTMITHPNINLGLNMFEPLGVVDRLYHEHESIAPPIEDEPVDKTAQKPTTVDNILPAEDDNEPEPEKLVRKKRLWFRLPGQQNISFFRKQNSTQKIRFNLHWSNEQIISFLTALLLLGSFGGTIYYNEVIVSKVPRLEYEYINAVSELNEKIVVFERILPKITSRVPTGESLPRDEKIRLQSAAVERGLIKVFLSIEPGKLTYLLSSETILTVEFVGGEIPGWKPEDIGLILATNRDVIDCCGGYKHYADIELIYTDLFTEPQGVELAADAILSILKVDYPALRFNEQSPKKLVNQLQTPLIVKMEGETQVRDFLSKVSGIASNLLIRKLVYTADPEELESTGTFYLSIIHPKMQPQQDDPPDIATIP</sequence>
<reference evidence="1" key="1">
    <citation type="submission" date="2015-10" db="EMBL/GenBank/DDBJ databases">
        <authorList>
            <person name="Gilbert D.G."/>
        </authorList>
    </citation>
    <scope>NUCLEOTIDE SEQUENCE</scope>
</reference>
<proteinExistence type="predicted"/>
<organism evidence="1">
    <name type="scientific">hydrothermal vent metagenome</name>
    <dbReference type="NCBI Taxonomy" id="652676"/>
    <lineage>
        <taxon>unclassified sequences</taxon>
        <taxon>metagenomes</taxon>
        <taxon>ecological metagenomes</taxon>
    </lineage>
</organism>